<keyword evidence="3" id="KW-0949">S-adenosyl-L-methionine</keyword>
<dbReference type="EnsemblMetazoa" id="XM_038199665.1">
    <property type="protein sequence ID" value="XP_038055593.1"/>
    <property type="gene ID" value="LOC119727669"/>
</dbReference>
<dbReference type="GeneID" id="119727669"/>
<sequence length="223" mass="24823">MTESTDQDVNGFHYFRTQVYANLSGGEKLSQVYDNWAEYYTKQTGSVGYSGPANLAALASDVIRDKSSRILDAASGTGMVGEELKRRGFTNIDALDPSQGSLDKSKEHQSYTEYICDTLDEHQTTVPDSHYDAVVMCGAFGIPGHVSDACFPELIRITKPGGHIMITMSTKVSEDWNDKLEAAIQSHVQQGSWEVVDDRWITYHEHDTINEKAKVPILRVVKK</sequence>
<protein>
    <recommendedName>
        <fullName evidence="4">Methyltransferase domain-containing protein</fullName>
    </recommendedName>
</protein>
<dbReference type="AlphaFoldDB" id="A0A913ZWB5"/>
<feature type="domain" description="Methyltransferase" evidence="4">
    <location>
        <begin position="70"/>
        <end position="162"/>
    </location>
</feature>
<dbReference type="GO" id="GO:0005739">
    <property type="term" value="C:mitochondrion"/>
    <property type="evidence" value="ECO:0007669"/>
    <property type="project" value="TreeGrafter"/>
</dbReference>
<keyword evidence="1" id="KW-0489">Methyltransferase</keyword>
<evidence type="ECO:0000259" key="4">
    <source>
        <dbReference type="Pfam" id="PF13649"/>
    </source>
</evidence>
<dbReference type="GO" id="GO:0032259">
    <property type="term" value="P:methylation"/>
    <property type="evidence" value="ECO:0007669"/>
    <property type="project" value="UniProtKB-KW"/>
</dbReference>
<evidence type="ECO:0000256" key="3">
    <source>
        <dbReference type="ARBA" id="ARBA00022691"/>
    </source>
</evidence>
<keyword evidence="6" id="KW-1185">Reference proteome</keyword>
<dbReference type="RefSeq" id="XP_038055593.1">
    <property type="nucleotide sequence ID" value="XM_038199665.1"/>
</dbReference>
<name>A0A913ZWB5_PATMI</name>
<dbReference type="OMA" id="FFPLCDQ"/>
<dbReference type="InterPro" id="IPR041698">
    <property type="entry name" value="Methyltransf_25"/>
</dbReference>
<dbReference type="Pfam" id="PF13649">
    <property type="entry name" value="Methyltransf_25"/>
    <property type="match status" value="1"/>
</dbReference>
<reference evidence="5" key="1">
    <citation type="submission" date="2022-11" db="UniProtKB">
        <authorList>
            <consortium name="EnsemblMetazoa"/>
        </authorList>
    </citation>
    <scope>IDENTIFICATION</scope>
</reference>
<dbReference type="EnsemblMetazoa" id="XM_038199667.1">
    <property type="protein sequence ID" value="XP_038055595.1"/>
    <property type="gene ID" value="LOC119727669"/>
</dbReference>
<dbReference type="EnsemblMetazoa" id="XM_038199666.1">
    <property type="protein sequence ID" value="XP_038055594.1"/>
    <property type="gene ID" value="LOC119727669"/>
</dbReference>
<dbReference type="CDD" id="cd02440">
    <property type="entry name" value="AdoMet_MTases"/>
    <property type="match status" value="1"/>
</dbReference>
<dbReference type="InterPro" id="IPR029063">
    <property type="entry name" value="SAM-dependent_MTases_sf"/>
</dbReference>
<evidence type="ECO:0000256" key="2">
    <source>
        <dbReference type="ARBA" id="ARBA00022679"/>
    </source>
</evidence>
<dbReference type="Gene3D" id="3.40.50.150">
    <property type="entry name" value="Vaccinia Virus protein VP39"/>
    <property type="match status" value="1"/>
</dbReference>
<dbReference type="RefSeq" id="XP_038055595.1">
    <property type="nucleotide sequence ID" value="XM_038199667.1"/>
</dbReference>
<organism evidence="5 6">
    <name type="scientific">Patiria miniata</name>
    <name type="common">Bat star</name>
    <name type="synonym">Asterina miniata</name>
    <dbReference type="NCBI Taxonomy" id="46514"/>
    <lineage>
        <taxon>Eukaryota</taxon>
        <taxon>Metazoa</taxon>
        <taxon>Echinodermata</taxon>
        <taxon>Eleutherozoa</taxon>
        <taxon>Asterozoa</taxon>
        <taxon>Asteroidea</taxon>
        <taxon>Valvatacea</taxon>
        <taxon>Valvatida</taxon>
        <taxon>Asterinidae</taxon>
        <taxon>Patiria</taxon>
    </lineage>
</organism>
<proteinExistence type="predicted"/>
<evidence type="ECO:0000313" key="6">
    <source>
        <dbReference type="Proteomes" id="UP000887568"/>
    </source>
</evidence>
<dbReference type="SUPFAM" id="SSF53335">
    <property type="entry name" value="S-adenosyl-L-methionine-dependent methyltransferases"/>
    <property type="match status" value="1"/>
</dbReference>
<dbReference type="OrthoDB" id="3647at2759"/>
<dbReference type="PANTHER" id="PTHR43464">
    <property type="entry name" value="METHYLTRANSFERASE"/>
    <property type="match status" value="1"/>
</dbReference>
<evidence type="ECO:0000313" key="5">
    <source>
        <dbReference type="EnsemblMetazoa" id="XP_038055595.1"/>
    </source>
</evidence>
<accession>A0A913ZWB5</accession>
<dbReference type="RefSeq" id="XP_038055594.1">
    <property type="nucleotide sequence ID" value="XM_038199666.1"/>
</dbReference>
<keyword evidence="2" id="KW-0808">Transferase</keyword>
<evidence type="ECO:0000256" key="1">
    <source>
        <dbReference type="ARBA" id="ARBA00022603"/>
    </source>
</evidence>
<dbReference type="GO" id="GO:0010420">
    <property type="term" value="F:polyprenyldihydroxybenzoate methyltransferase activity"/>
    <property type="evidence" value="ECO:0007669"/>
    <property type="project" value="TreeGrafter"/>
</dbReference>
<dbReference type="Proteomes" id="UP000887568">
    <property type="component" value="Unplaced"/>
</dbReference>
<dbReference type="PANTHER" id="PTHR43464:SF19">
    <property type="entry name" value="UBIQUINONE BIOSYNTHESIS O-METHYLTRANSFERASE, MITOCHONDRIAL"/>
    <property type="match status" value="1"/>
</dbReference>